<dbReference type="Gene3D" id="3.10.10.10">
    <property type="entry name" value="HIV Type 1 Reverse Transcriptase, subunit A, domain 1"/>
    <property type="match status" value="1"/>
</dbReference>
<dbReference type="AlphaFoldDB" id="A0A5D3CCM2"/>
<reference evidence="2 3" key="1">
    <citation type="submission" date="2019-08" db="EMBL/GenBank/DDBJ databases">
        <title>Draft genome sequences of two oriental melons (Cucumis melo L. var makuwa).</title>
        <authorList>
            <person name="Kwon S.-Y."/>
        </authorList>
    </citation>
    <scope>NUCLEOTIDE SEQUENCE [LARGE SCALE GENOMIC DNA]</scope>
    <source>
        <strain evidence="3">cv. Chang Bougi</strain>
        <tissue evidence="2">Leaf</tissue>
    </source>
</reference>
<dbReference type="InterPro" id="IPR021109">
    <property type="entry name" value="Peptidase_aspartic_dom_sf"/>
</dbReference>
<dbReference type="InterPro" id="IPR053134">
    <property type="entry name" value="RNA-dir_DNA_polymerase"/>
</dbReference>
<proteinExistence type="predicted"/>
<feature type="region of interest" description="Disordered" evidence="1">
    <location>
        <begin position="48"/>
        <end position="100"/>
    </location>
</feature>
<evidence type="ECO:0000256" key="1">
    <source>
        <dbReference type="SAM" id="MobiDB-lite"/>
    </source>
</evidence>
<dbReference type="PANTHER" id="PTHR24559">
    <property type="entry name" value="TRANSPOSON TY3-I GAG-POL POLYPROTEIN"/>
    <property type="match status" value="1"/>
</dbReference>
<dbReference type="EMBL" id="SSTD01012952">
    <property type="protein sequence ID" value="TYK08116.1"/>
    <property type="molecule type" value="Genomic_DNA"/>
</dbReference>
<dbReference type="PANTHER" id="PTHR24559:SF436">
    <property type="entry name" value="RNA-DIRECTED DNA POLYMERASE HOMOLOG"/>
    <property type="match status" value="1"/>
</dbReference>
<protein>
    <recommendedName>
        <fullName evidence="4">Reverse transcriptase</fullName>
    </recommendedName>
</protein>
<feature type="compositionally biased region" description="Basic and acidic residues" evidence="1">
    <location>
        <begin position="72"/>
        <end position="82"/>
    </location>
</feature>
<dbReference type="Gene3D" id="2.40.70.10">
    <property type="entry name" value="Acid Proteases"/>
    <property type="match status" value="1"/>
</dbReference>
<dbReference type="Gene3D" id="3.30.70.270">
    <property type="match status" value="1"/>
</dbReference>
<dbReference type="SUPFAM" id="SSF56672">
    <property type="entry name" value="DNA/RNA polymerases"/>
    <property type="match status" value="1"/>
</dbReference>
<accession>A0A5D3CCM2</accession>
<comment type="caution">
    <text evidence="2">The sequence shown here is derived from an EMBL/GenBank/DDBJ whole genome shotgun (WGS) entry which is preliminary data.</text>
</comment>
<dbReference type="Pfam" id="PF08284">
    <property type="entry name" value="RVP_2"/>
    <property type="match status" value="1"/>
</dbReference>
<organism evidence="2 3">
    <name type="scientific">Cucumis melo var. makuwa</name>
    <name type="common">Oriental melon</name>
    <dbReference type="NCBI Taxonomy" id="1194695"/>
    <lineage>
        <taxon>Eukaryota</taxon>
        <taxon>Viridiplantae</taxon>
        <taxon>Streptophyta</taxon>
        <taxon>Embryophyta</taxon>
        <taxon>Tracheophyta</taxon>
        <taxon>Spermatophyta</taxon>
        <taxon>Magnoliopsida</taxon>
        <taxon>eudicotyledons</taxon>
        <taxon>Gunneridae</taxon>
        <taxon>Pentapetalae</taxon>
        <taxon>rosids</taxon>
        <taxon>fabids</taxon>
        <taxon>Cucurbitales</taxon>
        <taxon>Cucurbitaceae</taxon>
        <taxon>Benincaseae</taxon>
        <taxon>Cucumis</taxon>
    </lineage>
</organism>
<sequence length="498" mass="57795">MPSYGGGPDMWTCKKDVLRELKHAGSIREYVKQFTSLMLDIRDIDSQDVRRHQSSSPKRNRNSRLSCPKAIGGDKRSGKDYRPYQSNTENTWRMPNNRSPPKRPLSCFICEGPHLAREYLNKVDFHAFQASLIPDSDDKLNQAEEAKVVRLRLRWEKDSRRMKVVNFVALPIVGLVKQMMIKLGGWKGPIDFVVVKMHDFDVVLGMEFLLEHQVIPMLSAKCMQLDENPIQEEPPSTTILLWALEKIGETVPKGIMCVAKKCHGAKASAKNAYRIAPPELAELRKPSKKLFITGSSRHIQAPYRVSILSLKKKDRNPQRCIKRRIMNKLTANRKYPFPILPNLFDRSRGVKYFPNLTDAKGGKCCSVRSQINVLGHVVEFHQIEFLKEEDIQWGNNPQIHRVEKEWEQMVDIARVCLKEASRPMEERVDQKRCPLELEWMTKLPINGRRFAREIHKFLVKWKNPLVEVTSEEHVEDLEAWKQKIEKFQLRRLTGMLTI</sequence>
<dbReference type="CDD" id="cd00303">
    <property type="entry name" value="retropepsin_like"/>
    <property type="match status" value="1"/>
</dbReference>
<dbReference type="InterPro" id="IPR043502">
    <property type="entry name" value="DNA/RNA_pol_sf"/>
</dbReference>
<dbReference type="InterPro" id="IPR043128">
    <property type="entry name" value="Rev_trsase/Diguanyl_cyclase"/>
</dbReference>
<gene>
    <name evidence="2" type="ORF">E5676_scaffold265G002860</name>
</gene>
<feature type="compositionally biased region" description="Polar residues" evidence="1">
    <location>
        <begin position="84"/>
        <end position="99"/>
    </location>
</feature>
<evidence type="ECO:0000313" key="3">
    <source>
        <dbReference type="Proteomes" id="UP000321947"/>
    </source>
</evidence>
<dbReference type="Proteomes" id="UP000321947">
    <property type="component" value="Unassembled WGS sequence"/>
</dbReference>
<evidence type="ECO:0000313" key="2">
    <source>
        <dbReference type="EMBL" id="TYK08116.1"/>
    </source>
</evidence>
<name>A0A5D3CCM2_CUCMM</name>
<evidence type="ECO:0008006" key="4">
    <source>
        <dbReference type="Google" id="ProtNLM"/>
    </source>
</evidence>